<keyword evidence="4" id="KW-1185">Reference proteome</keyword>
<evidence type="ECO:0000256" key="1">
    <source>
        <dbReference type="SAM" id="MobiDB-lite"/>
    </source>
</evidence>
<dbReference type="PROSITE" id="PS51257">
    <property type="entry name" value="PROKAR_LIPOPROTEIN"/>
    <property type="match status" value="1"/>
</dbReference>
<evidence type="ECO:0008006" key="5">
    <source>
        <dbReference type="Google" id="ProtNLM"/>
    </source>
</evidence>
<proteinExistence type="predicted"/>
<dbReference type="EMBL" id="CVRB01000001">
    <property type="protein sequence ID" value="CRK81221.1"/>
    <property type="molecule type" value="Genomic_DNA"/>
</dbReference>
<accession>A0A0U1NT25</accession>
<feature type="region of interest" description="Disordered" evidence="1">
    <location>
        <begin position="24"/>
        <end position="53"/>
    </location>
</feature>
<feature type="compositionally biased region" description="Low complexity" evidence="1">
    <location>
        <begin position="24"/>
        <end position="43"/>
    </location>
</feature>
<feature type="chain" id="PRO_5039508334" description="Lipoprotein" evidence="2">
    <location>
        <begin position="20"/>
        <end position="159"/>
    </location>
</feature>
<evidence type="ECO:0000313" key="3">
    <source>
        <dbReference type="EMBL" id="CRK81221.1"/>
    </source>
</evidence>
<sequence length="159" mass="17391" precursor="true">MNKKIFVPIMGAFLVLSLAGCGTSQTTNKSENKSSNQSSQASKSNEDHSMKGMKMDNQPLEKAFQDELNGFTTIEQDIQKGDYKSANTLAGNLHDEFHAAILPPLTDKKGKAYAEDIHGKYDELQDAITSKDTSKIAELIKVNRDNLNTAAQILGVTLK</sequence>
<feature type="compositionally biased region" description="Basic and acidic residues" evidence="1">
    <location>
        <begin position="44"/>
        <end position="53"/>
    </location>
</feature>
<gene>
    <name evidence="3" type="ORF">BN000_01121</name>
</gene>
<evidence type="ECO:0000256" key="2">
    <source>
        <dbReference type="SAM" id="SignalP"/>
    </source>
</evidence>
<evidence type="ECO:0000313" key="4">
    <source>
        <dbReference type="Proteomes" id="UP000199087"/>
    </source>
</evidence>
<keyword evidence="2" id="KW-0732">Signal</keyword>
<reference evidence="4" key="1">
    <citation type="submission" date="2015-05" db="EMBL/GenBank/DDBJ databases">
        <authorList>
            <person name="Urmite Genomes"/>
        </authorList>
    </citation>
    <scope>NUCLEOTIDE SEQUENCE [LARGE SCALE GENOMIC DNA]</scope>
    <source>
        <strain evidence="4">LF1</strain>
    </source>
</reference>
<dbReference type="AlphaFoldDB" id="A0A0U1NT25"/>
<dbReference type="Proteomes" id="UP000199087">
    <property type="component" value="Unassembled WGS sequence"/>
</dbReference>
<name>A0A0U1NT25_9BACI</name>
<organism evidence="3 4">
    <name type="scientific">Neobacillus massiliamazoniensis</name>
    <dbReference type="NCBI Taxonomy" id="1499688"/>
    <lineage>
        <taxon>Bacteria</taxon>
        <taxon>Bacillati</taxon>
        <taxon>Bacillota</taxon>
        <taxon>Bacilli</taxon>
        <taxon>Bacillales</taxon>
        <taxon>Bacillaceae</taxon>
        <taxon>Neobacillus</taxon>
    </lineage>
</organism>
<protein>
    <recommendedName>
        <fullName evidence="5">Lipoprotein</fullName>
    </recommendedName>
</protein>
<dbReference type="RefSeq" id="WP_090631928.1">
    <property type="nucleotide sequence ID" value="NZ_CVRB01000001.1"/>
</dbReference>
<feature type="signal peptide" evidence="2">
    <location>
        <begin position="1"/>
        <end position="19"/>
    </location>
</feature>
<dbReference type="OrthoDB" id="2867621at2"/>